<dbReference type="PaxDb" id="65489-OBART12G14370.1"/>
<dbReference type="HOGENOM" id="CLU_2565197_0_0_1"/>
<keyword evidence="3" id="KW-1185">Reference proteome</keyword>
<dbReference type="EnsemblPlants" id="OBART12G14370.1">
    <property type="protein sequence ID" value="OBART12G14370.1"/>
    <property type="gene ID" value="OBART12G14370"/>
</dbReference>
<keyword evidence="1" id="KW-0732">Signal</keyword>
<protein>
    <recommendedName>
        <fullName evidence="4">Secreted protein</fullName>
    </recommendedName>
</protein>
<feature type="chain" id="PRO_5002277130" description="Secreted protein" evidence="1">
    <location>
        <begin position="22"/>
        <end position="100"/>
    </location>
</feature>
<feature type="signal peptide" evidence="1">
    <location>
        <begin position="1"/>
        <end position="21"/>
    </location>
</feature>
<evidence type="ECO:0000313" key="2">
    <source>
        <dbReference type="EnsemblPlants" id="OBART12G14370.1"/>
    </source>
</evidence>
<sequence length="100" mass="10895">MAWSACPLFLKCGAFLSACSARRSDSSWLNVTAMNTDGTFSSHGVISIFSASSQAYCQFSNEKETVKDRLTGVECSSAYRSFDNSIAKALAMKDRKKDNS</sequence>
<reference evidence="2" key="1">
    <citation type="journal article" date="2009" name="Rice">
        <title>De Novo Next Generation Sequencing of Plant Genomes.</title>
        <authorList>
            <person name="Rounsley S."/>
            <person name="Marri P.R."/>
            <person name="Yu Y."/>
            <person name="He R."/>
            <person name="Sisneros N."/>
            <person name="Goicoechea J.L."/>
            <person name="Lee S.J."/>
            <person name="Angelova A."/>
            <person name="Kudrna D."/>
            <person name="Luo M."/>
            <person name="Affourtit J."/>
            <person name="Desany B."/>
            <person name="Knight J."/>
            <person name="Niazi F."/>
            <person name="Egholm M."/>
            <person name="Wing R.A."/>
        </authorList>
    </citation>
    <scope>NUCLEOTIDE SEQUENCE [LARGE SCALE GENOMIC DNA]</scope>
    <source>
        <strain evidence="2">cv. IRGC 105608</strain>
    </source>
</reference>
<evidence type="ECO:0000256" key="1">
    <source>
        <dbReference type="SAM" id="SignalP"/>
    </source>
</evidence>
<evidence type="ECO:0000313" key="3">
    <source>
        <dbReference type="Proteomes" id="UP000026960"/>
    </source>
</evidence>
<dbReference type="Proteomes" id="UP000026960">
    <property type="component" value="Chromosome 12"/>
</dbReference>
<reference evidence="2" key="2">
    <citation type="submission" date="2015-03" db="UniProtKB">
        <authorList>
            <consortium name="EnsemblPlants"/>
        </authorList>
    </citation>
    <scope>IDENTIFICATION</scope>
</reference>
<accession>A0A0D3HV90</accession>
<dbReference type="Gramene" id="OBART12G14370.1">
    <property type="protein sequence ID" value="OBART12G14370.1"/>
    <property type="gene ID" value="OBART12G14370"/>
</dbReference>
<name>A0A0D3HV90_9ORYZ</name>
<proteinExistence type="predicted"/>
<dbReference type="AlphaFoldDB" id="A0A0D3HV90"/>
<evidence type="ECO:0008006" key="4">
    <source>
        <dbReference type="Google" id="ProtNLM"/>
    </source>
</evidence>
<organism evidence="2">
    <name type="scientific">Oryza barthii</name>
    <dbReference type="NCBI Taxonomy" id="65489"/>
    <lineage>
        <taxon>Eukaryota</taxon>
        <taxon>Viridiplantae</taxon>
        <taxon>Streptophyta</taxon>
        <taxon>Embryophyta</taxon>
        <taxon>Tracheophyta</taxon>
        <taxon>Spermatophyta</taxon>
        <taxon>Magnoliopsida</taxon>
        <taxon>Liliopsida</taxon>
        <taxon>Poales</taxon>
        <taxon>Poaceae</taxon>
        <taxon>BOP clade</taxon>
        <taxon>Oryzoideae</taxon>
        <taxon>Oryzeae</taxon>
        <taxon>Oryzinae</taxon>
        <taxon>Oryza</taxon>
    </lineage>
</organism>